<evidence type="ECO:0008006" key="3">
    <source>
        <dbReference type="Google" id="ProtNLM"/>
    </source>
</evidence>
<protein>
    <recommendedName>
        <fullName evidence="3">Secreted protein</fullName>
    </recommendedName>
</protein>
<dbReference type="Proteomes" id="UP000735302">
    <property type="component" value="Unassembled WGS sequence"/>
</dbReference>
<proteinExistence type="predicted"/>
<dbReference type="AlphaFoldDB" id="A0AAV4DF07"/>
<evidence type="ECO:0000313" key="2">
    <source>
        <dbReference type="Proteomes" id="UP000735302"/>
    </source>
</evidence>
<comment type="caution">
    <text evidence="1">The sequence shown here is derived from an EMBL/GenBank/DDBJ whole genome shotgun (WGS) entry which is preliminary data.</text>
</comment>
<name>A0AAV4DF07_9GAST</name>
<reference evidence="1 2" key="1">
    <citation type="journal article" date="2021" name="Elife">
        <title>Chloroplast acquisition without the gene transfer in kleptoplastic sea slugs, Plakobranchus ocellatus.</title>
        <authorList>
            <person name="Maeda T."/>
            <person name="Takahashi S."/>
            <person name="Yoshida T."/>
            <person name="Shimamura S."/>
            <person name="Takaki Y."/>
            <person name="Nagai Y."/>
            <person name="Toyoda A."/>
            <person name="Suzuki Y."/>
            <person name="Arimoto A."/>
            <person name="Ishii H."/>
            <person name="Satoh N."/>
            <person name="Nishiyama T."/>
            <person name="Hasebe M."/>
            <person name="Maruyama T."/>
            <person name="Minagawa J."/>
            <person name="Obokata J."/>
            <person name="Shigenobu S."/>
        </authorList>
    </citation>
    <scope>NUCLEOTIDE SEQUENCE [LARGE SCALE GENOMIC DNA]</scope>
</reference>
<organism evidence="1 2">
    <name type="scientific">Plakobranchus ocellatus</name>
    <dbReference type="NCBI Taxonomy" id="259542"/>
    <lineage>
        <taxon>Eukaryota</taxon>
        <taxon>Metazoa</taxon>
        <taxon>Spiralia</taxon>
        <taxon>Lophotrochozoa</taxon>
        <taxon>Mollusca</taxon>
        <taxon>Gastropoda</taxon>
        <taxon>Heterobranchia</taxon>
        <taxon>Euthyneura</taxon>
        <taxon>Panpulmonata</taxon>
        <taxon>Sacoglossa</taxon>
        <taxon>Placobranchoidea</taxon>
        <taxon>Plakobranchidae</taxon>
        <taxon>Plakobranchus</taxon>
    </lineage>
</organism>
<keyword evidence="2" id="KW-1185">Reference proteome</keyword>
<evidence type="ECO:0000313" key="1">
    <source>
        <dbReference type="EMBL" id="GFO42560.1"/>
    </source>
</evidence>
<accession>A0AAV4DF07</accession>
<dbReference type="EMBL" id="BLXT01007807">
    <property type="protein sequence ID" value="GFO42560.1"/>
    <property type="molecule type" value="Genomic_DNA"/>
</dbReference>
<gene>
    <name evidence="1" type="ORF">PoB_006906500</name>
</gene>
<sequence length="106" mass="11854">MLSFSTRVNSDTPCVLHILVHILSWATGGRVARELALGSTRTFLSHLRPVSIAGPDEGQTALDQPVVIRLCLTDGMCHNPDFQTPLWCFRIANKYSSSEKKRKQKM</sequence>